<dbReference type="CDD" id="cd01328">
    <property type="entry name" value="FSL_SPARC"/>
    <property type="match status" value="1"/>
</dbReference>
<proteinExistence type="predicted"/>
<dbReference type="GO" id="GO:0005615">
    <property type="term" value="C:extracellular space"/>
    <property type="evidence" value="ECO:0007669"/>
    <property type="project" value="InterPro"/>
</dbReference>
<accession>A0A1L8E3I4</accession>
<evidence type="ECO:0000256" key="4">
    <source>
        <dbReference type="ARBA" id="ARBA00022837"/>
    </source>
</evidence>
<evidence type="ECO:0000256" key="5">
    <source>
        <dbReference type="ARBA" id="ARBA00023157"/>
    </source>
</evidence>
<protein>
    <submittedName>
        <fullName evidence="10">Putative matricellular protein osteonectin/sparc/bm-40</fullName>
    </submittedName>
</protein>
<organism evidence="10">
    <name type="scientific">Nyssomyia neivai</name>
    <dbReference type="NCBI Taxonomy" id="330878"/>
    <lineage>
        <taxon>Eukaryota</taxon>
        <taxon>Metazoa</taxon>
        <taxon>Ecdysozoa</taxon>
        <taxon>Arthropoda</taxon>
        <taxon>Hexapoda</taxon>
        <taxon>Insecta</taxon>
        <taxon>Pterygota</taxon>
        <taxon>Neoptera</taxon>
        <taxon>Endopterygota</taxon>
        <taxon>Diptera</taxon>
        <taxon>Nematocera</taxon>
        <taxon>Psychodoidea</taxon>
        <taxon>Psychodidae</taxon>
        <taxon>Nyssomyia</taxon>
    </lineage>
</organism>
<evidence type="ECO:0000256" key="6">
    <source>
        <dbReference type="ARBA" id="ARBA00023180"/>
    </source>
</evidence>
<dbReference type="InterPro" id="IPR001999">
    <property type="entry name" value="Osteonectin_CS"/>
</dbReference>
<dbReference type="GO" id="GO:0050840">
    <property type="term" value="F:extracellular matrix binding"/>
    <property type="evidence" value="ECO:0007669"/>
    <property type="project" value="TreeGrafter"/>
</dbReference>
<dbReference type="AlphaFoldDB" id="A0A1L8E3I4"/>
<keyword evidence="2" id="KW-0964">Secreted</keyword>
<dbReference type="InterPro" id="IPR037641">
    <property type="entry name" value="SPARC_FS"/>
</dbReference>
<evidence type="ECO:0000259" key="9">
    <source>
        <dbReference type="Pfam" id="PF10591"/>
    </source>
</evidence>
<dbReference type="InterPro" id="IPR015369">
    <property type="entry name" value="Follistatin/Osteonectin_EGF"/>
</dbReference>
<dbReference type="PANTHER" id="PTHR13866">
    <property type="entry name" value="SPARC OSTEONECTIN"/>
    <property type="match status" value="1"/>
</dbReference>
<evidence type="ECO:0000256" key="1">
    <source>
        <dbReference type="ARBA" id="ARBA00004613"/>
    </source>
</evidence>
<dbReference type="InterPro" id="IPR019577">
    <property type="entry name" value="SPARC/Testican_Ca-bd-dom"/>
</dbReference>
<dbReference type="Pfam" id="PF10591">
    <property type="entry name" value="SPARC_Ca_bdg"/>
    <property type="match status" value="1"/>
</dbReference>
<evidence type="ECO:0000256" key="2">
    <source>
        <dbReference type="ARBA" id="ARBA00022525"/>
    </source>
</evidence>
<evidence type="ECO:0000256" key="7">
    <source>
        <dbReference type="SAM" id="SignalP"/>
    </source>
</evidence>
<keyword evidence="5" id="KW-1015">Disulfide bond</keyword>
<dbReference type="PANTHER" id="PTHR13866:SF14">
    <property type="entry name" value="BM-40"/>
    <property type="match status" value="1"/>
</dbReference>
<dbReference type="EMBL" id="GFDF01000796">
    <property type="protein sequence ID" value="JAV13288.1"/>
    <property type="molecule type" value="Transcribed_RNA"/>
</dbReference>
<dbReference type="Pfam" id="PF09289">
    <property type="entry name" value="FOLN"/>
    <property type="match status" value="1"/>
</dbReference>
<keyword evidence="4" id="KW-0106">Calcium</keyword>
<dbReference type="Gene3D" id="1.10.238.10">
    <property type="entry name" value="EF-hand"/>
    <property type="match status" value="1"/>
</dbReference>
<dbReference type="GO" id="GO:0005509">
    <property type="term" value="F:calcium ion binding"/>
    <property type="evidence" value="ECO:0007669"/>
    <property type="project" value="InterPro"/>
</dbReference>
<comment type="subcellular location">
    <subcellularLocation>
        <location evidence="1">Secreted</location>
    </subcellularLocation>
</comment>
<feature type="chain" id="PRO_5012544065" evidence="7">
    <location>
        <begin position="25"/>
        <end position="312"/>
    </location>
</feature>
<dbReference type="InterPro" id="IPR018247">
    <property type="entry name" value="EF_Hand_1_Ca_BS"/>
</dbReference>
<evidence type="ECO:0000259" key="8">
    <source>
        <dbReference type="Pfam" id="PF09289"/>
    </source>
</evidence>
<dbReference type="SUPFAM" id="SSF100895">
    <property type="entry name" value="Kazal-type serine protease inhibitors"/>
    <property type="match status" value="1"/>
</dbReference>
<reference evidence="10" key="1">
    <citation type="submission" date="2016-12" db="EMBL/GenBank/DDBJ databases">
        <title>An insight into the sialome and mialome of the sand fly, Nyssomyia neivai.</title>
        <authorList>
            <person name="Sebastian V."/>
            <person name="Goulart T.M."/>
            <person name="Oliveira W."/>
            <person name="Calvo E."/>
            <person name="Oliveira L.F."/>
            <person name="Pinto M.C."/>
            <person name="Rosselino A.M."/>
            <person name="Ribeiro J.M."/>
        </authorList>
    </citation>
    <scope>NUCLEOTIDE SEQUENCE</scope>
</reference>
<dbReference type="SUPFAM" id="SSF47473">
    <property type="entry name" value="EF-hand"/>
    <property type="match status" value="1"/>
</dbReference>
<dbReference type="InterPro" id="IPR036058">
    <property type="entry name" value="Kazal_dom_sf"/>
</dbReference>
<keyword evidence="6" id="KW-0325">Glycoprotein</keyword>
<dbReference type="FunFam" id="1.10.238.10:FF:000234">
    <property type="entry name" value="Protein BM-40"/>
    <property type="match status" value="1"/>
</dbReference>
<dbReference type="GO" id="GO:0005518">
    <property type="term" value="F:collagen binding"/>
    <property type="evidence" value="ECO:0007669"/>
    <property type="project" value="TreeGrafter"/>
</dbReference>
<feature type="domain" description="Follistatin/Osteonectin EGF" evidence="8">
    <location>
        <begin position="91"/>
        <end position="107"/>
    </location>
</feature>
<name>A0A1L8E3I4_9DIPT</name>
<dbReference type="CDD" id="cd16231">
    <property type="entry name" value="EFh_SPARC_like"/>
    <property type="match status" value="1"/>
</dbReference>
<sequence>MGKLERIFLLLATFLILFQGYSQAEKDLEDIVDLLSSDEMLDIDEDLLRTLEQEQHLKDIARENEHAARMAELAANAATGDSAPPQISDPCAKVHCGAGRICQADGQSASCVCVPECPDEADPRRKVCTNKNETWASDCEVYRQKCLCDTNDAACMGKEFRHIHIDYYGECRDMPECTEEEMNDFPRRMRDWLFNVMRDLAERQELNQHYLNMEIEAESNMTRRWANAAVWKWCDLDRSNDRSVSRHELFPIRAPLMSLEHCIAPFLESCDPNGDHIISLQEWGKCLEIDEAEMNEQCADIAAEVKEHTNMP</sequence>
<feature type="domain" description="SPARC/Testican calcium-binding" evidence="9">
    <location>
        <begin position="174"/>
        <end position="286"/>
    </location>
</feature>
<dbReference type="PROSITE" id="PS00018">
    <property type="entry name" value="EF_HAND_1"/>
    <property type="match status" value="1"/>
</dbReference>
<dbReference type="PROSITE" id="PS00613">
    <property type="entry name" value="OSTEONECTIN_2"/>
    <property type="match status" value="1"/>
</dbReference>
<evidence type="ECO:0000313" key="10">
    <source>
        <dbReference type="EMBL" id="JAV13288.1"/>
    </source>
</evidence>
<dbReference type="InterPro" id="IPR011992">
    <property type="entry name" value="EF-hand-dom_pair"/>
</dbReference>
<dbReference type="Gene3D" id="3.30.60.30">
    <property type="match status" value="1"/>
</dbReference>
<feature type="signal peptide" evidence="7">
    <location>
        <begin position="1"/>
        <end position="24"/>
    </location>
</feature>
<evidence type="ECO:0000256" key="3">
    <source>
        <dbReference type="ARBA" id="ARBA00022729"/>
    </source>
</evidence>
<keyword evidence="3 7" id="KW-0732">Signal</keyword>